<feature type="transmembrane region" description="Helical" evidence="2">
    <location>
        <begin position="250"/>
        <end position="270"/>
    </location>
</feature>
<feature type="signal peptide" evidence="3">
    <location>
        <begin position="1"/>
        <end position="17"/>
    </location>
</feature>
<dbReference type="OrthoDB" id="5386093at2759"/>
<protein>
    <submittedName>
        <fullName evidence="4">Uncharacterized protein</fullName>
    </submittedName>
</protein>
<gene>
    <name evidence="4" type="ORF">BJ878DRAFT_566187</name>
</gene>
<comment type="caution">
    <text evidence="4">The sequence shown here is derived from an EMBL/GenBank/DDBJ whole genome shotgun (WGS) entry which is preliminary data.</text>
</comment>
<dbReference type="Proteomes" id="UP000887226">
    <property type="component" value="Unassembled WGS sequence"/>
</dbReference>
<organism evidence="4 5">
    <name type="scientific">Calycina marina</name>
    <dbReference type="NCBI Taxonomy" id="1763456"/>
    <lineage>
        <taxon>Eukaryota</taxon>
        <taxon>Fungi</taxon>
        <taxon>Dikarya</taxon>
        <taxon>Ascomycota</taxon>
        <taxon>Pezizomycotina</taxon>
        <taxon>Leotiomycetes</taxon>
        <taxon>Helotiales</taxon>
        <taxon>Pezizellaceae</taxon>
        <taxon>Calycina</taxon>
    </lineage>
</organism>
<evidence type="ECO:0000256" key="3">
    <source>
        <dbReference type="SAM" id="SignalP"/>
    </source>
</evidence>
<keyword evidence="2" id="KW-0472">Membrane</keyword>
<reference evidence="4" key="1">
    <citation type="journal article" date="2021" name="IMA Fungus">
        <title>Genomic characterization of three marine fungi, including Emericellopsis atlantica sp. nov. with signatures of a generalist lifestyle and marine biomass degradation.</title>
        <authorList>
            <person name="Hagestad O.C."/>
            <person name="Hou L."/>
            <person name="Andersen J.H."/>
            <person name="Hansen E.H."/>
            <person name="Altermark B."/>
            <person name="Li C."/>
            <person name="Kuhnert E."/>
            <person name="Cox R.J."/>
            <person name="Crous P.W."/>
            <person name="Spatafora J.W."/>
            <person name="Lail K."/>
            <person name="Amirebrahimi M."/>
            <person name="Lipzen A."/>
            <person name="Pangilinan J."/>
            <person name="Andreopoulos W."/>
            <person name="Hayes R.D."/>
            <person name="Ng V."/>
            <person name="Grigoriev I.V."/>
            <person name="Jackson S.A."/>
            <person name="Sutton T.D.S."/>
            <person name="Dobson A.D.W."/>
            <person name="Rama T."/>
        </authorList>
    </citation>
    <scope>NUCLEOTIDE SEQUENCE</scope>
    <source>
        <strain evidence="4">TRa3180A</strain>
    </source>
</reference>
<keyword evidence="2" id="KW-1133">Transmembrane helix</keyword>
<feature type="compositionally biased region" description="Low complexity" evidence="1">
    <location>
        <begin position="207"/>
        <end position="229"/>
    </location>
</feature>
<accession>A0A9P7Z616</accession>
<proteinExistence type="predicted"/>
<feature type="region of interest" description="Disordered" evidence="1">
    <location>
        <begin position="353"/>
        <end position="383"/>
    </location>
</feature>
<evidence type="ECO:0000313" key="5">
    <source>
        <dbReference type="Proteomes" id="UP000887226"/>
    </source>
</evidence>
<name>A0A9P7Z616_9HELO</name>
<evidence type="ECO:0000313" key="4">
    <source>
        <dbReference type="EMBL" id="KAG9246010.1"/>
    </source>
</evidence>
<sequence>MDLVLQLLLTISPFVYALPWNEPLETYAAISTANWSPATTGISSGDNLAHVFGRDDTYPMNLCGWQGPKYVGAYCGDDSSCVWFTDIKFVGCCATAKETCDGVYTGCTEGKDRVSNSLHKSCGGSTSLCYLNTFHDDYSQYGCGTTNTGEDVVYFSPMMNTELAIARVESNMDAMTLSSDDLTSEESSTESETTSKKDKSTTKTDKTSTTNSTISSTSKTSGSHTPTSKANGTEDTTKETPSSGSGWKPFVIVGATGFTLAMCYAAWVLWRKSQEKQKASALGSEGSDTESLMRDQGFVMHPLSQPYQSQLGLTGQHPNVASKHSRAMQSLPMDSTSPFMPSSLKTISLLPRTQTQSPAADAPGHAEPSHQVHELPVAHQGQAKNERRCFFELPDSLDGAGRRTQ</sequence>
<keyword evidence="3" id="KW-0732">Signal</keyword>
<feature type="compositionally biased region" description="Polar residues" evidence="1">
    <location>
        <begin position="230"/>
        <end position="245"/>
    </location>
</feature>
<feature type="compositionally biased region" description="Basic and acidic residues" evidence="1">
    <location>
        <begin position="193"/>
        <end position="206"/>
    </location>
</feature>
<keyword evidence="5" id="KW-1185">Reference proteome</keyword>
<evidence type="ECO:0000256" key="1">
    <source>
        <dbReference type="SAM" id="MobiDB-lite"/>
    </source>
</evidence>
<feature type="region of interest" description="Disordered" evidence="1">
    <location>
        <begin position="177"/>
        <end position="246"/>
    </location>
</feature>
<dbReference type="EMBL" id="MU253821">
    <property type="protein sequence ID" value="KAG9246010.1"/>
    <property type="molecule type" value="Genomic_DNA"/>
</dbReference>
<evidence type="ECO:0000256" key="2">
    <source>
        <dbReference type="SAM" id="Phobius"/>
    </source>
</evidence>
<keyword evidence="2" id="KW-0812">Transmembrane</keyword>
<dbReference type="AlphaFoldDB" id="A0A9P7Z616"/>
<feature type="chain" id="PRO_5040393517" evidence="3">
    <location>
        <begin position="18"/>
        <end position="405"/>
    </location>
</feature>